<proteinExistence type="predicted"/>
<gene>
    <name evidence="1" type="ORF">ACFP5Y_06775</name>
</gene>
<comment type="caution">
    <text evidence="1">The sequence shown here is derived from an EMBL/GenBank/DDBJ whole genome shotgun (WGS) entry which is preliminary data.</text>
</comment>
<protein>
    <submittedName>
        <fullName evidence="1">Uncharacterized protein</fullName>
    </submittedName>
</protein>
<reference evidence="2" key="1">
    <citation type="journal article" date="2019" name="Int. J. Syst. Evol. Microbiol.">
        <title>The Global Catalogue of Microorganisms (GCM) 10K type strain sequencing project: providing services to taxonomists for standard genome sequencing and annotation.</title>
        <authorList>
            <consortium name="The Broad Institute Genomics Platform"/>
            <consortium name="The Broad Institute Genome Sequencing Center for Infectious Disease"/>
            <person name="Wu L."/>
            <person name="Ma J."/>
        </authorList>
    </citation>
    <scope>NUCLEOTIDE SEQUENCE [LARGE SCALE GENOMIC DNA]</scope>
    <source>
        <strain evidence="2">CCM 8933</strain>
    </source>
</reference>
<dbReference type="EMBL" id="JBHSSC010000017">
    <property type="protein sequence ID" value="MFC6180918.1"/>
    <property type="molecule type" value="Genomic_DNA"/>
</dbReference>
<evidence type="ECO:0000313" key="1">
    <source>
        <dbReference type="EMBL" id="MFC6180918.1"/>
    </source>
</evidence>
<dbReference type="Proteomes" id="UP001596282">
    <property type="component" value="Unassembled WGS sequence"/>
</dbReference>
<keyword evidence="2" id="KW-1185">Reference proteome</keyword>
<evidence type="ECO:0000313" key="2">
    <source>
        <dbReference type="Proteomes" id="UP001596282"/>
    </source>
</evidence>
<accession>A0ABW1RZJ1</accession>
<sequence>MENETKTAQKIDSATLSTHGKLSMFNEGLKSGLANGQKFTELMDQLIDTTDGETLLKAARALSDFKLDSAYVTFPHQYQNADYYLIFMSRLLSMHDDEHAVLNTRTHSESLYHVFNELSDDYTFLYQIVDNENGGAYYHEQTTGENLFYVHLERRLLRFNSRAFTNLFINKLLLKGTGVDQINTVLATLINFGHYLRDDFGFNVDFNILDVDNAAKYELREANLTGEVVDKLFVTAAQHDYMLQNSPAGHGAEIQLPGSLTIDIFDGGKPTEAKWVLTVHDPDQRVSWFDVLLHFDFIRDWYLENIDSLEIKADPLVFA</sequence>
<dbReference type="RefSeq" id="WP_137629073.1">
    <property type="nucleotide sequence ID" value="NZ_BJDJ01000016.1"/>
</dbReference>
<organism evidence="1 2">
    <name type="scientific">Lactiplantibacillus daowaiensis</name>
    <dbReference type="NCBI Taxonomy" id="2559918"/>
    <lineage>
        <taxon>Bacteria</taxon>
        <taxon>Bacillati</taxon>
        <taxon>Bacillota</taxon>
        <taxon>Bacilli</taxon>
        <taxon>Lactobacillales</taxon>
        <taxon>Lactobacillaceae</taxon>
        <taxon>Lactiplantibacillus</taxon>
    </lineage>
</organism>
<name>A0ABW1RZJ1_9LACO</name>